<dbReference type="PROSITE" id="PS00301">
    <property type="entry name" value="G_TR_1"/>
    <property type="match status" value="1"/>
</dbReference>
<dbReference type="GO" id="GO:0005829">
    <property type="term" value="C:cytosol"/>
    <property type="evidence" value="ECO:0007669"/>
    <property type="project" value="TreeGrafter"/>
</dbReference>
<keyword evidence="4 10" id="KW-0251">Elongation factor</keyword>
<dbReference type="GO" id="GO:0005525">
    <property type="term" value="F:GTP binding"/>
    <property type="evidence" value="ECO:0007669"/>
    <property type="project" value="UniProtKB-KW"/>
</dbReference>
<accession>A0A8E8PJS5</accession>
<dbReference type="Gene3D" id="2.40.30.10">
    <property type="entry name" value="Translation factors"/>
    <property type="match status" value="1"/>
</dbReference>
<dbReference type="InterPro" id="IPR035647">
    <property type="entry name" value="EFG_III/V"/>
</dbReference>
<comment type="subcellular location">
    <subcellularLocation>
        <location evidence="1">Cytoplasm</location>
    </subcellularLocation>
</comment>
<organism evidence="10">
    <name type="scientific">Placidida sp</name>
    <dbReference type="NCBI Taxonomy" id="2810146"/>
    <lineage>
        <taxon>Eukaryota</taxon>
        <taxon>Sar</taxon>
        <taxon>Stramenopiles</taxon>
        <taxon>Bigyra</taxon>
        <taxon>Opalozoa</taxon>
        <taxon>Placidida</taxon>
    </lineage>
</organism>
<dbReference type="Gene3D" id="3.90.1430.10">
    <property type="entry name" value="Yeast translation eEF2 (G' domain)"/>
    <property type="match status" value="1"/>
</dbReference>
<dbReference type="NCBIfam" id="TIGR00231">
    <property type="entry name" value="small_GTP"/>
    <property type="match status" value="1"/>
</dbReference>
<dbReference type="InterPro" id="IPR005517">
    <property type="entry name" value="Transl_elong_EFG/EF2_IV"/>
</dbReference>
<dbReference type="FunFam" id="3.30.70.870:FF:000002">
    <property type="entry name" value="Translation elongation factor 2"/>
    <property type="match status" value="1"/>
</dbReference>
<dbReference type="CDD" id="cd01885">
    <property type="entry name" value="EF2"/>
    <property type="match status" value="1"/>
</dbReference>
<reference evidence="10" key="1">
    <citation type="journal article" date="2020" name="Glob Planet Change">
        <title>Mirroring the effect of geological evolution: Protist divergence in the Atacama Desert.</title>
        <authorList>
            <person name="Arndt H."/>
            <person name="Ritter B."/>
            <person name="Rybarski A."/>
            <person name="Schiwitza S."/>
            <person name="Dunai T."/>
            <person name="Nitsche F."/>
        </authorList>
    </citation>
    <scope>NUCLEOTIDE SEQUENCE</scope>
    <source>
        <strain evidence="10">HFCC1403</strain>
    </source>
</reference>
<dbReference type="GO" id="GO:0043022">
    <property type="term" value="F:ribosome binding"/>
    <property type="evidence" value="ECO:0007669"/>
    <property type="project" value="TreeGrafter"/>
</dbReference>
<dbReference type="CDD" id="cd04096">
    <property type="entry name" value="eEF2_snRNP_like_C"/>
    <property type="match status" value="1"/>
</dbReference>
<dbReference type="GO" id="GO:0003924">
    <property type="term" value="F:GTPase activity"/>
    <property type="evidence" value="ECO:0007669"/>
    <property type="project" value="InterPro"/>
</dbReference>
<dbReference type="InterPro" id="IPR041095">
    <property type="entry name" value="EFG_II"/>
</dbReference>
<dbReference type="InterPro" id="IPR027417">
    <property type="entry name" value="P-loop_NTPase"/>
</dbReference>
<dbReference type="SUPFAM" id="SSF50447">
    <property type="entry name" value="Translation proteins"/>
    <property type="match status" value="1"/>
</dbReference>
<dbReference type="PANTHER" id="PTHR42908:SF10">
    <property type="entry name" value="EUKARYOTIC TRANSLATION ELONGATION FACTOR 2"/>
    <property type="match status" value="1"/>
</dbReference>
<dbReference type="SUPFAM" id="SSF54211">
    <property type="entry name" value="Ribosomal protein S5 domain 2-like"/>
    <property type="match status" value="1"/>
</dbReference>
<dbReference type="InterPro" id="IPR020568">
    <property type="entry name" value="Ribosomal_Su5_D2-typ_SF"/>
</dbReference>
<dbReference type="Gene3D" id="3.30.230.10">
    <property type="match status" value="1"/>
</dbReference>
<dbReference type="Pfam" id="PF03764">
    <property type="entry name" value="EFG_IV"/>
    <property type="match status" value="1"/>
</dbReference>
<evidence type="ECO:0000256" key="1">
    <source>
        <dbReference type="ARBA" id="ARBA00004496"/>
    </source>
</evidence>
<dbReference type="CDD" id="cd16261">
    <property type="entry name" value="EF2_snRNP_III"/>
    <property type="match status" value="1"/>
</dbReference>
<keyword evidence="5" id="KW-0378">Hydrolase</keyword>
<evidence type="ECO:0000256" key="8">
    <source>
        <dbReference type="ARBA" id="ARBA00049117"/>
    </source>
</evidence>
<sequence>MVNFTVDQMRSMMDLRHNIRNMSVIAHVDHGKSTLTDSLVSKAGIIAGKKAGEARFTDTRADEQERCITIKSTGISLYFEYGDGKVETTDDSVESADIAINKKSYLINLIDSPGHVDFSSEVTAALRVTDGALVVVDCIDGVCVQTETVLRQALSERIKPVLMCNKMDRALLELQLDPEDLYRSLQRTVENINVIVATYNDELLGDVQVYPDKGTVAFGSGLHQWGFTLKRFASMYASKFGIEEDSLMQKLWGDWFFDASAGKFTNKNKTGKLKRCFVHFILDPIYALFDAIMNDKKKKTAKMLKQLEITLKGDDKDLTGKPLLKRVMQLWLPAAEALLEMIVLHLPSPVKAQAYRVNLLYEGPSDDPCAEGIRKCDPEGPLMMYVSKMVPTSDAGRFYAFGRVFSGKIATGQKVRIMGPNFVPGKKTDLYLKSIQRTVIMMGRSVDHVLDIPAGNTCALVGVDQYLLKTGTISDYEGAHNMAVMKFSVSPVVRVAVRPKNNADLPKLVEGLKRLAKSDPMVEITSQGESGEHVIAGAGELHLEICLKDLKDDYMKGTGFLVSDPVVSYRETVRAELGDQSLSKSPNKHNRLYCHGFRLGEELSQAIAEGKVKPTMDSKERARLLASDFGMDVDEARKIWAFAPDGNGPNILLDASKAVQYLNEIKESVVGGFQWATGAGVLAEERVRGLGVKLVDCTLHADAIHRGMGQIMPTARRVTYACMLMSDPALLEPMFLCEIQCPMDAVSGIYAVLTRRRGHVFSEEQKAGTPMMHVKAFLPVNESFGFTQDLRSHTGGKAFPQCVFDHWEEMTGDATDESSKPGQVVLAVRKRKGLSEGVPPLDRYLDRL</sequence>
<evidence type="ECO:0000256" key="7">
    <source>
        <dbReference type="ARBA" id="ARBA00023134"/>
    </source>
</evidence>
<name>A0A8E8PJS5_9STRA</name>
<comment type="catalytic activity">
    <reaction evidence="8">
        <text>GTP + H2O = GDP + phosphate + H(+)</text>
        <dbReference type="Rhea" id="RHEA:19669"/>
        <dbReference type="ChEBI" id="CHEBI:15377"/>
        <dbReference type="ChEBI" id="CHEBI:15378"/>
        <dbReference type="ChEBI" id="CHEBI:37565"/>
        <dbReference type="ChEBI" id="CHEBI:43474"/>
        <dbReference type="ChEBI" id="CHEBI:58189"/>
    </reaction>
    <physiologicalReaction direction="left-to-right" evidence="8">
        <dbReference type="Rhea" id="RHEA:19670"/>
    </physiologicalReaction>
</comment>
<keyword evidence="6" id="KW-0648">Protein biosynthesis</keyword>
<dbReference type="FunFam" id="3.30.70.240:FF:000003">
    <property type="entry name" value="Translation elongation factor 2"/>
    <property type="match status" value="1"/>
</dbReference>
<dbReference type="EMBL" id="MT062938">
    <property type="protein sequence ID" value="QWE91351.1"/>
    <property type="molecule type" value="mRNA"/>
</dbReference>
<dbReference type="CDD" id="cd01681">
    <property type="entry name" value="aeEF2_snRNP_like_IV"/>
    <property type="match status" value="1"/>
</dbReference>
<evidence type="ECO:0000256" key="6">
    <source>
        <dbReference type="ARBA" id="ARBA00022917"/>
    </source>
</evidence>
<dbReference type="SMART" id="SM00838">
    <property type="entry name" value="EFG_C"/>
    <property type="match status" value="1"/>
</dbReference>
<dbReference type="InterPro" id="IPR000795">
    <property type="entry name" value="T_Tr_GTP-bd_dom"/>
</dbReference>
<dbReference type="Gene3D" id="3.30.70.240">
    <property type="match status" value="1"/>
</dbReference>
<protein>
    <submittedName>
        <fullName evidence="10">Translation elongation factor 2</fullName>
    </submittedName>
</protein>
<dbReference type="InterPro" id="IPR004161">
    <property type="entry name" value="EFTu-like_2"/>
</dbReference>
<dbReference type="SUPFAM" id="SSF54980">
    <property type="entry name" value="EF-G C-terminal domain-like"/>
    <property type="match status" value="2"/>
</dbReference>
<proteinExistence type="evidence at transcript level"/>
<dbReference type="FunFam" id="2.40.30.10:FF:000010">
    <property type="entry name" value="Translation elongation factor 2"/>
    <property type="match status" value="1"/>
</dbReference>
<dbReference type="PANTHER" id="PTHR42908">
    <property type="entry name" value="TRANSLATION ELONGATION FACTOR-RELATED"/>
    <property type="match status" value="1"/>
</dbReference>
<keyword evidence="7" id="KW-0342">GTP-binding</keyword>
<evidence type="ECO:0000256" key="2">
    <source>
        <dbReference type="ARBA" id="ARBA00022490"/>
    </source>
</evidence>
<dbReference type="GO" id="GO:1990904">
    <property type="term" value="C:ribonucleoprotein complex"/>
    <property type="evidence" value="ECO:0007669"/>
    <property type="project" value="TreeGrafter"/>
</dbReference>
<dbReference type="Gene3D" id="3.30.70.870">
    <property type="entry name" value="Elongation Factor G (Translational Gtpase), domain 3"/>
    <property type="match status" value="1"/>
</dbReference>
<dbReference type="Pfam" id="PF00009">
    <property type="entry name" value="GTP_EFTU"/>
    <property type="match status" value="1"/>
</dbReference>
<dbReference type="InterPro" id="IPR000640">
    <property type="entry name" value="EFG_V-like"/>
</dbReference>
<dbReference type="InterPro" id="IPR009000">
    <property type="entry name" value="Transl_B-barrel_sf"/>
</dbReference>
<evidence type="ECO:0000256" key="3">
    <source>
        <dbReference type="ARBA" id="ARBA00022741"/>
    </source>
</evidence>
<dbReference type="PROSITE" id="PS51722">
    <property type="entry name" value="G_TR_2"/>
    <property type="match status" value="1"/>
</dbReference>
<dbReference type="Gene3D" id="3.40.50.300">
    <property type="entry name" value="P-loop containing nucleotide triphosphate hydrolases"/>
    <property type="match status" value="1"/>
</dbReference>
<dbReference type="InterPro" id="IPR005225">
    <property type="entry name" value="Small_GTP-bd"/>
</dbReference>
<dbReference type="Pfam" id="PF00679">
    <property type="entry name" value="EFG_C"/>
    <property type="match status" value="1"/>
</dbReference>
<dbReference type="FunFam" id="3.90.1430.10:FF:000003">
    <property type="entry name" value="Elongation factor 2"/>
    <property type="match status" value="1"/>
</dbReference>
<dbReference type="Pfam" id="PF03144">
    <property type="entry name" value="GTP_EFTU_D2"/>
    <property type="match status" value="1"/>
</dbReference>
<dbReference type="Pfam" id="PF14492">
    <property type="entry name" value="EFG_III"/>
    <property type="match status" value="1"/>
</dbReference>
<evidence type="ECO:0000256" key="4">
    <source>
        <dbReference type="ARBA" id="ARBA00022768"/>
    </source>
</evidence>
<evidence type="ECO:0000256" key="5">
    <source>
        <dbReference type="ARBA" id="ARBA00022801"/>
    </source>
</evidence>
<dbReference type="SUPFAM" id="SSF52540">
    <property type="entry name" value="P-loop containing nucleoside triphosphate hydrolases"/>
    <property type="match status" value="1"/>
</dbReference>
<keyword evidence="3" id="KW-0547">Nucleotide-binding</keyword>
<dbReference type="AlphaFoldDB" id="A0A8E8PJS5"/>
<dbReference type="InterPro" id="IPR014721">
    <property type="entry name" value="Ribsml_uS5_D2-typ_fold_subgr"/>
</dbReference>
<dbReference type="FunFam" id="3.30.230.10:FF:000006">
    <property type="entry name" value="Translation elongation factor 2"/>
    <property type="match status" value="1"/>
</dbReference>
<feature type="domain" description="Tr-type G" evidence="9">
    <location>
        <begin position="17"/>
        <end position="350"/>
    </location>
</feature>
<evidence type="ECO:0000259" key="9">
    <source>
        <dbReference type="PROSITE" id="PS51722"/>
    </source>
</evidence>
<dbReference type="FunFam" id="3.40.50.300:FF:000058">
    <property type="entry name" value="Translation elongation factor 2"/>
    <property type="match status" value="1"/>
</dbReference>
<evidence type="ECO:0000313" key="10">
    <source>
        <dbReference type="EMBL" id="QWE91351.1"/>
    </source>
</evidence>
<dbReference type="SMART" id="SM00889">
    <property type="entry name" value="EFG_IV"/>
    <property type="match status" value="1"/>
</dbReference>
<keyword evidence="2" id="KW-0963">Cytoplasm</keyword>
<dbReference type="InterPro" id="IPR031157">
    <property type="entry name" value="G_TR_CS"/>
</dbReference>
<dbReference type="PRINTS" id="PR00315">
    <property type="entry name" value="ELONGATNFCT"/>
</dbReference>
<dbReference type="GO" id="GO:0003746">
    <property type="term" value="F:translation elongation factor activity"/>
    <property type="evidence" value="ECO:0007669"/>
    <property type="project" value="UniProtKB-KW"/>
</dbReference>